<dbReference type="EMBL" id="JAMKFB020000015">
    <property type="protein sequence ID" value="KAL0174594.1"/>
    <property type="molecule type" value="Genomic_DNA"/>
</dbReference>
<comment type="caution">
    <text evidence="9">The sequence shown here is derived from an EMBL/GenBank/DDBJ whole genome shotgun (WGS) entry which is preliminary data.</text>
</comment>
<evidence type="ECO:0000256" key="6">
    <source>
        <dbReference type="ARBA" id="ARBA00023136"/>
    </source>
</evidence>
<dbReference type="Proteomes" id="UP001529510">
    <property type="component" value="Unassembled WGS sequence"/>
</dbReference>
<evidence type="ECO:0000256" key="1">
    <source>
        <dbReference type="ARBA" id="ARBA00004141"/>
    </source>
</evidence>
<dbReference type="SUPFAM" id="SSF51695">
    <property type="entry name" value="PLC-like phosphodiesterases"/>
    <property type="match status" value="1"/>
</dbReference>
<gene>
    <name evidence="9" type="ORF">M9458_030562</name>
</gene>
<dbReference type="AlphaFoldDB" id="A0ABD0PL56"/>
<feature type="non-terminal residue" evidence="9">
    <location>
        <position position="50"/>
    </location>
</feature>
<dbReference type="Gene3D" id="3.20.20.190">
    <property type="entry name" value="Phosphatidylinositol (PI) phosphodiesterase"/>
    <property type="match status" value="1"/>
</dbReference>
<evidence type="ECO:0000313" key="10">
    <source>
        <dbReference type="Proteomes" id="UP001529510"/>
    </source>
</evidence>
<organism evidence="9 10">
    <name type="scientific">Cirrhinus mrigala</name>
    <name type="common">Mrigala</name>
    <dbReference type="NCBI Taxonomy" id="683832"/>
    <lineage>
        <taxon>Eukaryota</taxon>
        <taxon>Metazoa</taxon>
        <taxon>Chordata</taxon>
        <taxon>Craniata</taxon>
        <taxon>Vertebrata</taxon>
        <taxon>Euteleostomi</taxon>
        <taxon>Actinopterygii</taxon>
        <taxon>Neopterygii</taxon>
        <taxon>Teleostei</taxon>
        <taxon>Ostariophysi</taxon>
        <taxon>Cypriniformes</taxon>
        <taxon>Cyprinidae</taxon>
        <taxon>Labeoninae</taxon>
        <taxon>Labeonini</taxon>
        <taxon>Cirrhinus</taxon>
    </lineage>
</organism>
<name>A0ABD0PL56_CIRMR</name>
<keyword evidence="7" id="KW-0325">Glycoprotein</keyword>
<evidence type="ECO:0000259" key="8">
    <source>
        <dbReference type="PROSITE" id="PS51704"/>
    </source>
</evidence>
<keyword evidence="6" id="KW-0472">Membrane</keyword>
<keyword evidence="10" id="KW-1185">Reference proteome</keyword>
<sequence length="50" mass="5990">LDGVPFLMRDRTLRRTTNVRRVFPDRQYDDASLFNWTDLSSLNAGQWFLK</sequence>
<feature type="non-terminal residue" evidence="9">
    <location>
        <position position="1"/>
    </location>
</feature>
<reference evidence="9 10" key="1">
    <citation type="submission" date="2024-05" db="EMBL/GenBank/DDBJ databases">
        <title>Genome sequencing and assembly of Indian major carp, Cirrhinus mrigala (Hamilton, 1822).</title>
        <authorList>
            <person name="Mohindra V."/>
            <person name="Chowdhury L.M."/>
            <person name="Lal K."/>
            <person name="Jena J.K."/>
        </authorList>
    </citation>
    <scope>NUCLEOTIDE SEQUENCE [LARGE SCALE GENOMIC DNA]</scope>
    <source>
        <strain evidence="9">CM1030</strain>
        <tissue evidence="9">Blood</tissue>
    </source>
</reference>
<dbReference type="PANTHER" id="PTHR23344">
    <property type="entry name" value="GLYCEROPHOSPHORYL DIESTER PHOSPHODIESTERASE"/>
    <property type="match status" value="1"/>
</dbReference>
<accession>A0ABD0PL56</accession>
<feature type="domain" description="GP-PDE" evidence="8">
    <location>
        <begin position="1"/>
        <end position="50"/>
    </location>
</feature>
<comment type="similarity">
    <text evidence="2">Belongs to the glycerophosphoryl diester phosphodiesterase family.</text>
</comment>
<evidence type="ECO:0000256" key="3">
    <source>
        <dbReference type="ARBA" id="ARBA00022692"/>
    </source>
</evidence>
<protein>
    <recommendedName>
        <fullName evidence="8">GP-PDE domain-containing protein</fullName>
    </recommendedName>
</protein>
<dbReference type="PROSITE" id="PS51704">
    <property type="entry name" value="GP_PDE"/>
    <property type="match status" value="1"/>
</dbReference>
<dbReference type="PANTHER" id="PTHR23344:SF6">
    <property type="entry name" value="GLYCEROPHOSPHODIESTER PHOSPHODIESTERASE DOMAIN-CONTAINING PROTEIN 5"/>
    <property type="match status" value="1"/>
</dbReference>
<dbReference type="InterPro" id="IPR017946">
    <property type="entry name" value="PLC-like_Pdiesterase_TIM-brl"/>
</dbReference>
<dbReference type="GO" id="GO:0016020">
    <property type="term" value="C:membrane"/>
    <property type="evidence" value="ECO:0007669"/>
    <property type="project" value="UniProtKB-SubCell"/>
</dbReference>
<keyword evidence="4" id="KW-0378">Hydrolase</keyword>
<proteinExistence type="inferred from homology"/>
<dbReference type="InterPro" id="IPR030395">
    <property type="entry name" value="GP_PDE_dom"/>
</dbReference>
<keyword evidence="5" id="KW-1133">Transmembrane helix</keyword>
<dbReference type="GO" id="GO:0016787">
    <property type="term" value="F:hydrolase activity"/>
    <property type="evidence" value="ECO:0007669"/>
    <property type="project" value="UniProtKB-KW"/>
</dbReference>
<comment type="subcellular location">
    <subcellularLocation>
        <location evidence="1">Membrane</location>
        <topology evidence="1">Multi-pass membrane protein</topology>
    </subcellularLocation>
</comment>
<evidence type="ECO:0000256" key="7">
    <source>
        <dbReference type="ARBA" id="ARBA00023180"/>
    </source>
</evidence>
<evidence type="ECO:0000256" key="5">
    <source>
        <dbReference type="ARBA" id="ARBA00022989"/>
    </source>
</evidence>
<evidence type="ECO:0000256" key="4">
    <source>
        <dbReference type="ARBA" id="ARBA00022801"/>
    </source>
</evidence>
<evidence type="ECO:0000256" key="2">
    <source>
        <dbReference type="ARBA" id="ARBA00007277"/>
    </source>
</evidence>
<keyword evidence="3" id="KW-0812">Transmembrane</keyword>
<evidence type="ECO:0000313" key="9">
    <source>
        <dbReference type="EMBL" id="KAL0174594.1"/>
    </source>
</evidence>